<dbReference type="InterPro" id="IPR011989">
    <property type="entry name" value="ARM-like"/>
</dbReference>
<dbReference type="GO" id="GO:0005874">
    <property type="term" value="C:microtubule"/>
    <property type="evidence" value="ECO:0007669"/>
    <property type="project" value="UniProtKB-KW"/>
</dbReference>
<gene>
    <name evidence="8" type="ORF">K503DRAFT_857369</name>
</gene>
<comment type="similarity">
    <text evidence="2">Belongs to the CLASP family.</text>
</comment>
<feature type="compositionally biased region" description="Low complexity" evidence="6">
    <location>
        <begin position="231"/>
        <end position="241"/>
    </location>
</feature>
<evidence type="ECO:0000313" key="8">
    <source>
        <dbReference type="EMBL" id="OAX37413.1"/>
    </source>
</evidence>
<dbReference type="Gene3D" id="1.25.10.10">
    <property type="entry name" value="Leucine-rich Repeat Variant"/>
    <property type="match status" value="1"/>
</dbReference>
<evidence type="ECO:0000256" key="3">
    <source>
        <dbReference type="ARBA" id="ARBA00022618"/>
    </source>
</evidence>
<proteinExistence type="inferred from homology"/>
<dbReference type="STRING" id="1314800.A0A1B7MXS4"/>
<evidence type="ECO:0000256" key="6">
    <source>
        <dbReference type="SAM" id="MobiDB-lite"/>
    </source>
</evidence>
<accession>A0A1B7MXS4</accession>
<evidence type="ECO:0000256" key="2">
    <source>
        <dbReference type="ARBA" id="ARBA00009549"/>
    </source>
</evidence>
<evidence type="ECO:0000256" key="1">
    <source>
        <dbReference type="ARBA" id="ARBA00004186"/>
    </source>
</evidence>
<sequence>MRLSINSQSALRAEINDISRKVSLPETTDSWNKIEQGVLQLANCCNIGGCSFPTEMLAGIRSLARPLNVAISSKRSRLSGAAVESVTALGLGLSFQPIMPLFFSSLIGLCARTNKVFTRRAKACIFAAIQNSPSPSPSLLPSLAKSVSHKSASVRIVAAEGVLLCLNSLDAPKFDHDTRAHLIEDVINSTTRDASAEVRTVGKEIFEMYKTILPERAASFITRQDATASRSVPPVRSCSRPTNDVTSRSSRKAWWGGPGPKPVVKAVSIRSKQCSMNNLDARMAPLGHTAAMGCHMQRPTWRPRRQRPFVAPRESLPLPPPVEITSDSDDTIDYLEQLQGMLVTVQADLVNGWAAKMEAVGLRSMLPGTS</sequence>
<dbReference type="GO" id="GO:0005819">
    <property type="term" value="C:spindle"/>
    <property type="evidence" value="ECO:0007669"/>
    <property type="project" value="UniProtKB-SubCell"/>
</dbReference>
<evidence type="ECO:0000259" key="7">
    <source>
        <dbReference type="Pfam" id="PF12348"/>
    </source>
</evidence>
<comment type="subcellular location">
    <subcellularLocation>
        <location evidence="1">Cytoplasm</location>
        <location evidence="1">Cytoskeleton</location>
        <location evidence="1">Spindle</location>
    </subcellularLocation>
</comment>
<name>A0A1B7MXS4_9AGAM</name>
<keyword evidence="3" id="KW-0132">Cell division</keyword>
<evidence type="ECO:0000313" key="9">
    <source>
        <dbReference type="Proteomes" id="UP000092154"/>
    </source>
</evidence>
<feature type="region of interest" description="Disordered" evidence="6">
    <location>
        <begin position="231"/>
        <end position="257"/>
    </location>
</feature>
<feature type="domain" description="CLASP N-terminal" evidence="7">
    <location>
        <begin position="26"/>
        <end position="231"/>
    </location>
</feature>
<evidence type="ECO:0000256" key="4">
    <source>
        <dbReference type="ARBA" id="ARBA00022701"/>
    </source>
</evidence>
<reference evidence="8 9" key="1">
    <citation type="submission" date="2016-06" db="EMBL/GenBank/DDBJ databases">
        <title>Comparative genomics of the ectomycorrhizal sister species Rhizopogon vinicolor and Rhizopogon vesiculosus (Basidiomycota: Boletales) reveals a divergence of the mating type B locus.</title>
        <authorList>
            <consortium name="DOE Joint Genome Institute"/>
            <person name="Mujic A.B."/>
            <person name="Kuo A."/>
            <person name="Tritt A."/>
            <person name="Lipzen A."/>
            <person name="Chen C."/>
            <person name="Johnson J."/>
            <person name="Sharma A."/>
            <person name="Barry K."/>
            <person name="Grigoriev I.V."/>
            <person name="Spatafora J.W."/>
        </authorList>
    </citation>
    <scope>NUCLEOTIDE SEQUENCE [LARGE SCALE GENOMIC DNA]</scope>
    <source>
        <strain evidence="8 9">AM-OR11-026</strain>
    </source>
</reference>
<dbReference type="Proteomes" id="UP000092154">
    <property type="component" value="Unassembled WGS sequence"/>
</dbReference>
<keyword evidence="5" id="KW-0131">Cell cycle</keyword>
<dbReference type="InterPro" id="IPR016024">
    <property type="entry name" value="ARM-type_fold"/>
</dbReference>
<dbReference type="AlphaFoldDB" id="A0A1B7MXS4"/>
<keyword evidence="5" id="KW-0498">Mitosis</keyword>
<keyword evidence="4" id="KW-0493">Microtubule</keyword>
<evidence type="ECO:0000256" key="5">
    <source>
        <dbReference type="ARBA" id="ARBA00022776"/>
    </source>
</evidence>
<dbReference type="InterPro" id="IPR024395">
    <property type="entry name" value="CLASP_N_dom"/>
</dbReference>
<dbReference type="EMBL" id="KV448353">
    <property type="protein sequence ID" value="OAX37413.1"/>
    <property type="molecule type" value="Genomic_DNA"/>
</dbReference>
<dbReference type="InParanoid" id="A0A1B7MXS4"/>
<dbReference type="OrthoDB" id="46159at2759"/>
<dbReference type="Pfam" id="PF12348">
    <property type="entry name" value="CLASP_N"/>
    <property type="match status" value="1"/>
</dbReference>
<organism evidence="8 9">
    <name type="scientific">Rhizopogon vinicolor AM-OR11-026</name>
    <dbReference type="NCBI Taxonomy" id="1314800"/>
    <lineage>
        <taxon>Eukaryota</taxon>
        <taxon>Fungi</taxon>
        <taxon>Dikarya</taxon>
        <taxon>Basidiomycota</taxon>
        <taxon>Agaricomycotina</taxon>
        <taxon>Agaricomycetes</taxon>
        <taxon>Agaricomycetidae</taxon>
        <taxon>Boletales</taxon>
        <taxon>Suillineae</taxon>
        <taxon>Rhizopogonaceae</taxon>
        <taxon>Rhizopogon</taxon>
    </lineage>
</organism>
<dbReference type="GO" id="GO:0051301">
    <property type="term" value="P:cell division"/>
    <property type="evidence" value="ECO:0007669"/>
    <property type="project" value="UniProtKB-KW"/>
</dbReference>
<protein>
    <recommendedName>
        <fullName evidence="7">CLASP N-terminal domain-containing protein</fullName>
    </recommendedName>
</protein>
<dbReference type="SUPFAM" id="SSF48371">
    <property type="entry name" value="ARM repeat"/>
    <property type="match status" value="1"/>
</dbReference>
<keyword evidence="9" id="KW-1185">Reference proteome</keyword>